<dbReference type="AlphaFoldDB" id="A0AAV4Y8G8"/>
<evidence type="ECO:0000313" key="2">
    <source>
        <dbReference type="Proteomes" id="UP001054945"/>
    </source>
</evidence>
<name>A0AAV4Y8G8_CAEEX</name>
<reference evidence="1 2" key="1">
    <citation type="submission" date="2021-06" db="EMBL/GenBank/DDBJ databases">
        <title>Caerostris extrusa draft genome.</title>
        <authorList>
            <person name="Kono N."/>
            <person name="Arakawa K."/>
        </authorList>
    </citation>
    <scope>NUCLEOTIDE SEQUENCE [LARGE SCALE GENOMIC DNA]</scope>
</reference>
<gene>
    <name evidence="1" type="ORF">CEXT_717271</name>
</gene>
<dbReference type="EMBL" id="BPLR01001510">
    <property type="protein sequence ID" value="GIZ02819.1"/>
    <property type="molecule type" value="Genomic_DNA"/>
</dbReference>
<accession>A0AAV4Y8G8</accession>
<organism evidence="1 2">
    <name type="scientific">Caerostris extrusa</name>
    <name type="common">Bark spider</name>
    <name type="synonym">Caerostris bankana</name>
    <dbReference type="NCBI Taxonomy" id="172846"/>
    <lineage>
        <taxon>Eukaryota</taxon>
        <taxon>Metazoa</taxon>
        <taxon>Ecdysozoa</taxon>
        <taxon>Arthropoda</taxon>
        <taxon>Chelicerata</taxon>
        <taxon>Arachnida</taxon>
        <taxon>Araneae</taxon>
        <taxon>Araneomorphae</taxon>
        <taxon>Entelegynae</taxon>
        <taxon>Araneoidea</taxon>
        <taxon>Araneidae</taxon>
        <taxon>Caerostris</taxon>
    </lineage>
</organism>
<proteinExistence type="predicted"/>
<comment type="caution">
    <text evidence="1">The sequence shown here is derived from an EMBL/GenBank/DDBJ whole genome shotgun (WGS) entry which is preliminary data.</text>
</comment>
<sequence>MPFSVELWRQLGTSLSLAFSWFFLSSQPMRAVRQASSLSLRNSGFSLDDKLSCCRTLNQSETISPVTKVSDWLVIYDK</sequence>
<dbReference type="Proteomes" id="UP001054945">
    <property type="component" value="Unassembled WGS sequence"/>
</dbReference>
<keyword evidence="2" id="KW-1185">Reference proteome</keyword>
<evidence type="ECO:0008006" key="3">
    <source>
        <dbReference type="Google" id="ProtNLM"/>
    </source>
</evidence>
<evidence type="ECO:0000313" key="1">
    <source>
        <dbReference type="EMBL" id="GIZ02819.1"/>
    </source>
</evidence>
<protein>
    <recommendedName>
        <fullName evidence="3">Secreted protein</fullName>
    </recommendedName>
</protein>